<feature type="transmembrane region" description="Helical" evidence="7">
    <location>
        <begin position="1221"/>
        <end position="1240"/>
    </location>
</feature>
<feature type="compositionally biased region" description="Pro residues" evidence="6">
    <location>
        <begin position="792"/>
        <end position="801"/>
    </location>
</feature>
<dbReference type="InterPro" id="IPR004342">
    <property type="entry name" value="EXS_C"/>
</dbReference>
<feature type="compositionally biased region" description="Basic and acidic residues" evidence="6">
    <location>
        <begin position="1578"/>
        <end position="1593"/>
    </location>
</feature>
<organism evidence="10 11">
    <name type="scientific">Purpureocillium lilacinum</name>
    <name type="common">Paecilomyces lilacinus</name>
    <dbReference type="NCBI Taxonomy" id="33203"/>
    <lineage>
        <taxon>Eukaryota</taxon>
        <taxon>Fungi</taxon>
        <taxon>Dikarya</taxon>
        <taxon>Ascomycota</taxon>
        <taxon>Pezizomycotina</taxon>
        <taxon>Sordariomycetes</taxon>
        <taxon>Hypocreomycetidae</taxon>
        <taxon>Hypocreales</taxon>
        <taxon>Ophiocordycipitaceae</taxon>
        <taxon>Purpureocillium</taxon>
    </lineage>
</organism>
<feature type="compositionally biased region" description="Polar residues" evidence="6">
    <location>
        <begin position="297"/>
        <end position="315"/>
    </location>
</feature>
<evidence type="ECO:0000256" key="2">
    <source>
        <dbReference type="ARBA" id="ARBA00009665"/>
    </source>
</evidence>
<feature type="region of interest" description="Disordered" evidence="6">
    <location>
        <begin position="847"/>
        <end position="873"/>
    </location>
</feature>
<dbReference type="PROSITE" id="PS51380">
    <property type="entry name" value="EXS"/>
    <property type="match status" value="1"/>
</dbReference>
<reference evidence="10 11" key="1">
    <citation type="journal article" date="2024" name="Microbiol. Resour. Announc.">
        <title>Genome annotations for the ascomycete fungi Trichoderma harzianum, Trichoderma aggressivum, and Purpureocillium lilacinum.</title>
        <authorList>
            <person name="Beijen E.P.W."/>
            <person name="Ohm R.A."/>
        </authorList>
    </citation>
    <scope>NUCLEOTIDE SEQUENCE [LARGE SCALE GENOMIC DNA]</scope>
    <source>
        <strain evidence="10 11">CBS 150709</strain>
    </source>
</reference>
<evidence type="ECO:0008006" key="12">
    <source>
        <dbReference type="Google" id="ProtNLM"/>
    </source>
</evidence>
<feature type="compositionally biased region" description="Low complexity" evidence="6">
    <location>
        <begin position="1021"/>
        <end position="1030"/>
    </location>
</feature>
<evidence type="ECO:0000259" key="9">
    <source>
        <dbReference type="PROSITE" id="PS51382"/>
    </source>
</evidence>
<feature type="compositionally biased region" description="Acidic residues" evidence="6">
    <location>
        <begin position="1595"/>
        <end position="1616"/>
    </location>
</feature>
<protein>
    <recommendedName>
        <fullName evidence="12">Signal transduction protein Syg1</fullName>
    </recommendedName>
</protein>
<keyword evidence="11" id="KW-1185">Reference proteome</keyword>
<feature type="compositionally biased region" description="Pro residues" evidence="6">
    <location>
        <begin position="814"/>
        <end position="825"/>
    </location>
</feature>
<dbReference type="CDD" id="cd14475">
    <property type="entry name" value="SPX_SYG1_like"/>
    <property type="match status" value="1"/>
</dbReference>
<feature type="region of interest" description="Disordered" evidence="6">
    <location>
        <begin position="267"/>
        <end position="329"/>
    </location>
</feature>
<dbReference type="InterPro" id="IPR004331">
    <property type="entry name" value="SPX_dom"/>
</dbReference>
<evidence type="ECO:0000256" key="3">
    <source>
        <dbReference type="ARBA" id="ARBA00022692"/>
    </source>
</evidence>
<evidence type="ECO:0000256" key="7">
    <source>
        <dbReference type="SAM" id="Phobius"/>
    </source>
</evidence>
<feature type="compositionally biased region" description="Low complexity" evidence="6">
    <location>
        <begin position="746"/>
        <end position="766"/>
    </location>
</feature>
<feature type="region of interest" description="Disordered" evidence="6">
    <location>
        <begin position="715"/>
        <end position="830"/>
    </location>
</feature>
<feature type="transmembrane region" description="Helical" evidence="7">
    <location>
        <begin position="1175"/>
        <end position="1201"/>
    </location>
</feature>
<feature type="transmembrane region" description="Helical" evidence="7">
    <location>
        <begin position="1252"/>
        <end position="1275"/>
    </location>
</feature>
<feature type="transmembrane region" description="Helical" evidence="7">
    <location>
        <begin position="1447"/>
        <end position="1467"/>
    </location>
</feature>
<comment type="subcellular location">
    <subcellularLocation>
        <location evidence="1">Membrane</location>
        <topology evidence="1">Multi-pass membrane protein</topology>
    </subcellularLocation>
</comment>
<evidence type="ECO:0000256" key="6">
    <source>
        <dbReference type="SAM" id="MobiDB-lite"/>
    </source>
</evidence>
<keyword evidence="4 7" id="KW-1133">Transmembrane helix</keyword>
<feature type="compositionally biased region" description="Low complexity" evidence="6">
    <location>
        <begin position="1548"/>
        <end position="1558"/>
    </location>
</feature>
<dbReference type="Pfam" id="PF03124">
    <property type="entry name" value="EXS"/>
    <property type="match status" value="1"/>
</dbReference>
<gene>
    <name evidence="10" type="ORF">Purlil1_1901</name>
</gene>
<feature type="region of interest" description="Disordered" evidence="6">
    <location>
        <begin position="990"/>
        <end position="1030"/>
    </location>
</feature>
<dbReference type="PROSITE" id="PS51382">
    <property type="entry name" value="SPX"/>
    <property type="match status" value="1"/>
</dbReference>
<sequence>MDERIPSAVARFHRFPAIVRVPNSALRHLLRGLDLPPPRPGHGPPIRTTFSGRHRISLVSLRMFLEILWPDGQCSQPPALSALVGSRAGIRPPNLRIIAFVLPPFGGYCFACFRITGSVDAALYVQRRTHVRPRSSVGRSGCKWAAGAYNGGPIGHGHSIIHDERPTATAAGAASSADADRENISKLKECRRPSRNPGSLTSHDQCLDAGCFAAALDGGTPANTTICVAVAKLCCFHHLEFDLDLDLWFEAWRRTRSVLGQMRRCARGTGQRARGPAHHAPGIPARPRRQALGTPGLDSTSTFELEGSRPTTSSSVHREARLSHTQSLEAGQRNAVAGRLALAPVQLSVPIGEGAGSYGDLGLRAGPRWHASNPPKLGTLPRAAPSGVVASSRSSRVCGCYGTIIARSRCHAWLADRGGRGPRAADAWQLPLQLGSQWLRLAGGSKKSRYLRPCVSHVVNVSLGACRRWSGPENVDVLDGDGLLIGRRRVPDAGAWVTAEQGTASQRPAQLQDDLARLLEPFINSPGAFASGNQSNGNSAAMGPMAQTGNGRIPGAGHDINAPSRPEVAMMSRQMWCDERQHRSNRRLVPGDAIQCDLIADVVNCRADKAKDGRRRQDWLPDSGFVLGGSPWQPREIFKPTAHQNRHRGFEYLAAVCLSVQVGPVPRDCAAAERTAMKFAKELERDAVPEWRIKYLNYKAGKKYVKAVSRAINRTPRGLSNRTPSFFRPTPAGRTSGPEPSHSATIASRGAPGRAPPASSEARPIPTSAPAAEHEALRGDGNNLQYGSFVATPPPSSPPNPEDGHHNFELPAPALHPPLDSPEPPRSTDTLRKSLSRFTMTRKASKAAAAAVHNTNGTDQLTTPKRSATATFGESPSRITRILSHASATFPRSDTTVPHVDQVREREQEFYEFMDSELDKVESFYKMKEEQAGQRLTVLREQLHEMRNRRIQEMVDEEQDDSAAHSNGHENGVDKSNGWVHPFKAKIFPPGPNSKALRNMPRTPFLPPSASAETRRDYSRRPPSSDVSYRTAKRKLKLALQEFYRGLELLKSYALLNRTAFRKLNKKFDKAANARPPLRFMTEKVNKAWFVNSDVLDGHIKAVEDLYARYFERGNHKLAAGKLRSLARKPTDESGSSFLNGFLIGVGIVFTVQGLVYGAKLLFDEDQLVRRETSYLLQLYGGYFLMLLMFSFFCINCFVWTRSKVNYPFIFEFDQRSHIDWRRLAEFPSFFLLLLGMFMWMNFSQYGPEWLYTYYPVFLIAITAFIIFLPAPVLAHKSRQWFVYAHWRLLLAGIYPVEFRDFFLGDMYCSLTYCMANIELFFCLYAKDWNNPDQCNSNHSRLLGFLMTLPPIWRFLQCLRRYKDTRNVFPHLVNGGKYTMTIVSSVILSLYRIHAGHTLLALFIAFSIINSVYVSIWDLFMDFSLLQTHSRHFLLRDILALKRRWPYYAIMVVDPILRFAWIFYAIFTHNAQHSTIVSFMVSLMEITRRGMWALFRVENEHCANVSQYKASRDVPLPYRIEPLMDRASTESSPMLEDEDERHQEIPQSASTSTAVASTPGTLRRRPETGSRRFSKILAEAHKQDFEKRRKPADESVAEDEEQDANSDDEEEEDEEDATRLMEVRESREYRRNSKDEGV</sequence>
<evidence type="ECO:0000256" key="4">
    <source>
        <dbReference type="ARBA" id="ARBA00022989"/>
    </source>
</evidence>
<dbReference type="Pfam" id="PF03105">
    <property type="entry name" value="SPX"/>
    <property type="match status" value="1"/>
</dbReference>
<proteinExistence type="inferred from homology"/>
<evidence type="ECO:0000313" key="11">
    <source>
        <dbReference type="Proteomes" id="UP001287286"/>
    </source>
</evidence>
<dbReference type="EMBL" id="JAWRVI010000005">
    <property type="protein sequence ID" value="KAK4093567.1"/>
    <property type="molecule type" value="Genomic_DNA"/>
</dbReference>
<feature type="region of interest" description="Disordered" evidence="6">
    <location>
        <begin position="1525"/>
        <end position="1638"/>
    </location>
</feature>
<comment type="caution">
    <text evidence="10">The sequence shown here is derived from an EMBL/GenBank/DDBJ whole genome shotgun (WGS) entry which is preliminary data.</text>
</comment>
<keyword evidence="5 7" id="KW-0472">Membrane</keyword>
<feature type="domain" description="EXS" evidence="8">
    <location>
        <begin position="1334"/>
        <end position="1528"/>
    </location>
</feature>
<accession>A0ABR0CBL1</accession>
<feature type="compositionally biased region" description="Polar residues" evidence="6">
    <location>
        <begin position="853"/>
        <end position="873"/>
    </location>
</feature>
<name>A0ABR0CBL1_PURLI</name>
<keyword evidence="3 7" id="KW-0812">Transmembrane</keyword>
<evidence type="ECO:0000259" key="8">
    <source>
        <dbReference type="PROSITE" id="PS51380"/>
    </source>
</evidence>
<evidence type="ECO:0000256" key="1">
    <source>
        <dbReference type="ARBA" id="ARBA00004141"/>
    </source>
</evidence>
<evidence type="ECO:0000313" key="10">
    <source>
        <dbReference type="EMBL" id="KAK4093567.1"/>
    </source>
</evidence>
<evidence type="ECO:0000256" key="5">
    <source>
        <dbReference type="ARBA" id="ARBA00023136"/>
    </source>
</evidence>
<feature type="compositionally biased region" description="Basic and acidic residues" evidence="6">
    <location>
        <begin position="1617"/>
        <end position="1638"/>
    </location>
</feature>
<comment type="similarity">
    <text evidence="2">Belongs to the SYG1 (TC 2.A.94) family.</text>
</comment>
<feature type="domain" description="SPX" evidence="9">
    <location>
        <begin position="677"/>
        <end position="1082"/>
    </location>
</feature>
<feature type="transmembrane region" description="Helical" evidence="7">
    <location>
        <begin position="1400"/>
        <end position="1426"/>
    </location>
</feature>
<dbReference type="PANTHER" id="PTHR10783:SF103">
    <property type="entry name" value="SOLUTE CARRIER FAMILY 53 MEMBER 1"/>
    <property type="match status" value="1"/>
</dbReference>
<dbReference type="PANTHER" id="PTHR10783">
    <property type="entry name" value="XENOTROPIC AND POLYTROPIC RETROVIRUS RECEPTOR 1-RELATED"/>
    <property type="match status" value="1"/>
</dbReference>
<dbReference type="Proteomes" id="UP001287286">
    <property type="component" value="Unassembled WGS sequence"/>
</dbReference>
<feature type="region of interest" description="Disordered" evidence="6">
    <location>
        <begin position="956"/>
        <end position="976"/>
    </location>
</feature>